<dbReference type="PROSITE" id="PS00143">
    <property type="entry name" value="INSULINASE"/>
    <property type="match status" value="1"/>
</dbReference>
<dbReference type="RefSeq" id="WP_311557130.1">
    <property type="nucleotide sequence ID" value="NZ_JAVREJ010000010.1"/>
</dbReference>
<dbReference type="InterPro" id="IPR001431">
    <property type="entry name" value="Pept_M16_Zn_BS"/>
</dbReference>
<evidence type="ECO:0000313" key="5">
    <source>
        <dbReference type="EMBL" id="MDT0351024.1"/>
    </source>
</evidence>
<feature type="domain" description="Peptidase M16 N-terminal" evidence="3">
    <location>
        <begin position="34"/>
        <end position="180"/>
    </location>
</feature>
<sequence>MTDVITPGAAGSGDLTAPAAPGGVSRTLLPGGLRVLTETVPGVRSVSLGIWVAVGSRDETPAQAGAAHYLEHLLFKGTRSRTAAEIAEVFDAVGGELNAFTAKEHTCFYAHVLDTDLPMAVDVLADVVTDAVLEPAHVELERNVVLEEIAIRDDDPEDLLGELFDEMLFGDHPLGRPIVGSEDSVRAMDRAVLHEFWRSRYTTPRMVVAAAGNLHHEHVVDLVAAALDRAASQVGRGAEPAPLRPADPPAPTGVRLALLPDDSEQAHLMIGVPGISRHDPRRPALAVLSTALGGGPSSRLFQQVREERGLAYSVYSSTAGYADAGSFSVYAGCGPERLGEVATVVRGVLADVAANGLTDAELVRARGSLRGGLVLGSEDTPSRMNRIGSFEIDHGHQRTIGQSLDRISAVTGEQVAALARELLEQPTATAVVGPFDDEDALPASVRG</sequence>
<organism evidence="5 6">
    <name type="scientific">Pseudonocardia charpentierae</name>
    <dbReference type="NCBI Taxonomy" id="3075545"/>
    <lineage>
        <taxon>Bacteria</taxon>
        <taxon>Bacillati</taxon>
        <taxon>Actinomycetota</taxon>
        <taxon>Actinomycetes</taxon>
        <taxon>Pseudonocardiales</taxon>
        <taxon>Pseudonocardiaceae</taxon>
        <taxon>Pseudonocardia</taxon>
    </lineage>
</organism>
<dbReference type="Gene3D" id="3.30.830.10">
    <property type="entry name" value="Metalloenzyme, LuxS/M16 peptidase-like"/>
    <property type="match status" value="2"/>
</dbReference>
<evidence type="ECO:0000313" key="6">
    <source>
        <dbReference type="Proteomes" id="UP001183202"/>
    </source>
</evidence>
<dbReference type="InterPro" id="IPR050361">
    <property type="entry name" value="MPP/UQCRC_Complex"/>
</dbReference>
<dbReference type="SUPFAM" id="SSF63411">
    <property type="entry name" value="LuxS/MPP-like metallohydrolase"/>
    <property type="match status" value="2"/>
</dbReference>
<evidence type="ECO:0000256" key="2">
    <source>
        <dbReference type="RuleBase" id="RU004447"/>
    </source>
</evidence>
<evidence type="ECO:0000256" key="1">
    <source>
        <dbReference type="ARBA" id="ARBA00007261"/>
    </source>
</evidence>
<comment type="similarity">
    <text evidence="1 2">Belongs to the peptidase M16 family.</text>
</comment>
<keyword evidence="6" id="KW-1185">Reference proteome</keyword>
<dbReference type="PANTHER" id="PTHR11851">
    <property type="entry name" value="METALLOPROTEASE"/>
    <property type="match status" value="1"/>
</dbReference>
<comment type="caution">
    <text evidence="5">The sequence shown here is derived from an EMBL/GenBank/DDBJ whole genome shotgun (WGS) entry which is preliminary data.</text>
</comment>
<dbReference type="InterPro" id="IPR007863">
    <property type="entry name" value="Peptidase_M16_C"/>
</dbReference>
<dbReference type="Pfam" id="PF00675">
    <property type="entry name" value="Peptidase_M16"/>
    <property type="match status" value="1"/>
</dbReference>
<evidence type="ECO:0000259" key="3">
    <source>
        <dbReference type="Pfam" id="PF00675"/>
    </source>
</evidence>
<dbReference type="InterPro" id="IPR011765">
    <property type="entry name" value="Pept_M16_N"/>
</dbReference>
<dbReference type="InterPro" id="IPR011249">
    <property type="entry name" value="Metalloenz_LuxS/M16"/>
</dbReference>
<proteinExistence type="inferred from homology"/>
<reference evidence="6" key="1">
    <citation type="submission" date="2023-07" db="EMBL/GenBank/DDBJ databases">
        <title>30 novel species of actinomycetes from the DSMZ collection.</title>
        <authorList>
            <person name="Nouioui I."/>
        </authorList>
    </citation>
    <scope>NUCLEOTIDE SEQUENCE [LARGE SCALE GENOMIC DNA]</scope>
    <source>
        <strain evidence="6">DSM 45834</strain>
    </source>
</reference>
<gene>
    <name evidence="5" type="ORF">RM445_15955</name>
</gene>
<evidence type="ECO:0000259" key="4">
    <source>
        <dbReference type="Pfam" id="PF05193"/>
    </source>
</evidence>
<accession>A0ABU2NEH9</accession>
<dbReference type="Pfam" id="PF05193">
    <property type="entry name" value="Peptidase_M16_C"/>
    <property type="match status" value="1"/>
</dbReference>
<dbReference type="Proteomes" id="UP001183202">
    <property type="component" value="Unassembled WGS sequence"/>
</dbReference>
<dbReference type="EMBL" id="JAVREJ010000010">
    <property type="protein sequence ID" value="MDT0351024.1"/>
    <property type="molecule type" value="Genomic_DNA"/>
</dbReference>
<name>A0ABU2NEH9_9PSEU</name>
<dbReference type="PANTHER" id="PTHR11851:SF49">
    <property type="entry name" value="MITOCHONDRIAL-PROCESSING PEPTIDASE SUBUNIT ALPHA"/>
    <property type="match status" value="1"/>
</dbReference>
<protein>
    <submittedName>
        <fullName evidence="5">Pitrilysin family protein</fullName>
    </submittedName>
</protein>
<feature type="domain" description="Peptidase M16 C-terminal" evidence="4">
    <location>
        <begin position="188"/>
        <end position="367"/>
    </location>
</feature>